<sequence>MTSQDVPRNPATKDPIQISMEMALSTPSLPRTTPVSSPHPKRDRGRPQARTFSVAKHINATTVSAPAKRLNRHPISKPTKPQRPYQHRLSPTLFQPTSSPPALLCSETPSRFSTPGDNFLLSLLNAPPYPSAGHSAHTRPCENTAAHPTTPHHICTACCATALANIRSTPLLRLHDQRHSRRWPFVLPLCGACTASARAYRAGPAGYDGCGCAWRILGR</sequence>
<reference evidence="2 3" key="1">
    <citation type="submission" date="2019-09" db="EMBL/GenBank/DDBJ databases">
        <title>The hologenome of the rock-dwelling lichen Lasallia pustulata.</title>
        <authorList>
            <person name="Greshake Tzovaras B."/>
            <person name="Segers F."/>
            <person name="Bicker A."/>
            <person name="Dal Grande F."/>
            <person name="Otte J."/>
            <person name="Hankeln T."/>
            <person name="Schmitt I."/>
            <person name="Ebersberger I."/>
        </authorList>
    </citation>
    <scope>NUCLEOTIDE SEQUENCE [LARGE SCALE GENOMIC DNA]</scope>
    <source>
        <strain evidence="2">A1-1</strain>
    </source>
</reference>
<dbReference type="EMBL" id="VXIT01000012">
    <property type="protein sequence ID" value="KAA6408820.1"/>
    <property type="molecule type" value="Genomic_DNA"/>
</dbReference>
<feature type="compositionally biased region" description="Polar residues" evidence="1">
    <location>
        <begin position="25"/>
        <end position="36"/>
    </location>
</feature>
<proteinExistence type="predicted"/>
<comment type="caution">
    <text evidence="2">The sequence shown here is derived from an EMBL/GenBank/DDBJ whole genome shotgun (WGS) entry which is preliminary data.</text>
</comment>
<dbReference type="AlphaFoldDB" id="A0A5M8PIT0"/>
<feature type="region of interest" description="Disordered" evidence="1">
    <location>
        <begin position="1"/>
        <end position="86"/>
    </location>
</feature>
<organism evidence="2 3">
    <name type="scientific">Lasallia pustulata</name>
    <dbReference type="NCBI Taxonomy" id="136370"/>
    <lineage>
        <taxon>Eukaryota</taxon>
        <taxon>Fungi</taxon>
        <taxon>Dikarya</taxon>
        <taxon>Ascomycota</taxon>
        <taxon>Pezizomycotina</taxon>
        <taxon>Lecanoromycetes</taxon>
        <taxon>OSLEUM clade</taxon>
        <taxon>Umbilicariomycetidae</taxon>
        <taxon>Umbilicariales</taxon>
        <taxon>Umbilicariaceae</taxon>
        <taxon>Lasallia</taxon>
    </lineage>
</organism>
<evidence type="ECO:0000256" key="1">
    <source>
        <dbReference type="SAM" id="MobiDB-lite"/>
    </source>
</evidence>
<dbReference type="Proteomes" id="UP000324767">
    <property type="component" value="Unassembled WGS sequence"/>
</dbReference>
<evidence type="ECO:0000313" key="3">
    <source>
        <dbReference type="Proteomes" id="UP000324767"/>
    </source>
</evidence>
<accession>A0A5M8PIT0</accession>
<name>A0A5M8PIT0_9LECA</name>
<evidence type="ECO:0000313" key="2">
    <source>
        <dbReference type="EMBL" id="KAA6408820.1"/>
    </source>
</evidence>
<gene>
    <name evidence="2" type="ORF">FRX48_07164</name>
</gene>
<dbReference type="OrthoDB" id="10477673at2759"/>
<protein>
    <submittedName>
        <fullName evidence="2">Uncharacterized protein</fullName>
    </submittedName>
</protein>